<keyword evidence="2" id="KW-1185">Reference proteome</keyword>
<reference evidence="1" key="1">
    <citation type="submission" date="2024-05" db="EMBL/GenBank/DDBJ databases">
        <title>Genome Sequences of Four Agar- Degrading Marine Bacteria.</title>
        <authorList>
            <person name="Phillips E.K."/>
            <person name="Shaffer J.C."/>
            <person name="Henson M.W."/>
            <person name="Temperton B."/>
            <person name="Thrash C.J."/>
            <person name="Martin M.O."/>
        </authorList>
    </citation>
    <scope>NUCLEOTIDE SEQUENCE</scope>
    <source>
        <strain evidence="1">EKP203</strain>
    </source>
</reference>
<gene>
    <name evidence="1" type="ORF">QWJ08_21240</name>
</gene>
<evidence type="ECO:0000313" key="1">
    <source>
        <dbReference type="EMBL" id="MDN2483882.1"/>
    </source>
</evidence>
<dbReference type="EMBL" id="JAUEOZ010000003">
    <property type="protein sequence ID" value="MDN2483882.1"/>
    <property type="molecule type" value="Genomic_DNA"/>
</dbReference>
<dbReference type="Proteomes" id="UP001169719">
    <property type="component" value="Unassembled WGS sequence"/>
</dbReference>
<proteinExistence type="predicted"/>
<dbReference type="RefSeq" id="WP_289964046.1">
    <property type="nucleotide sequence ID" value="NZ_JAUEOZ010000003.1"/>
</dbReference>
<evidence type="ECO:0000313" key="2">
    <source>
        <dbReference type="Proteomes" id="UP001169719"/>
    </source>
</evidence>
<comment type="caution">
    <text evidence="1">The sequence shown here is derived from an EMBL/GenBank/DDBJ whole genome shotgun (WGS) entry which is preliminary data.</text>
</comment>
<name>A0ABT7Y753_9VIBR</name>
<accession>A0ABT7Y753</accession>
<sequence>MTPSIEQLSNTLDERRNKDEQVSHLTAAALVESLSNNDVKALYQLIGATAGESIALTDVLISIRVLMEAKRESN</sequence>
<evidence type="ECO:0008006" key="3">
    <source>
        <dbReference type="Google" id="ProtNLM"/>
    </source>
</evidence>
<protein>
    <recommendedName>
        <fullName evidence="3">DNA ligase</fullName>
    </recommendedName>
</protein>
<organism evidence="1 2">
    <name type="scientific">Vibrio agarivorans</name>
    <dbReference type="NCBI Taxonomy" id="153622"/>
    <lineage>
        <taxon>Bacteria</taxon>
        <taxon>Pseudomonadati</taxon>
        <taxon>Pseudomonadota</taxon>
        <taxon>Gammaproteobacteria</taxon>
        <taxon>Vibrionales</taxon>
        <taxon>Vibrionaceae</taxon>
        <taxon>Vibrio</taxon>
    </lineage>
</organism>